<gene>
    <name evidence="5" type="ORF">GBAR_LOCUS26983</name>
</gene>
<dbReference type="SUPFAM" id="SSF48403">
    <property type="entry name" value="Ankyrin repeat"/>
    <property type="match status" value="1"/>
</dbReference>
<sequence length="741" mass="81116">MFLEGHVKDLFAAADYFELFGHMNFHWNYLDPSLLDHLVCKLDLEDVKAQMEGYKSNLHQFRMKTPLSLFCRAQKRKRVKFSPDFVDVAAEFTWPREQEITLEDVEQFRQEYASHYRLREFAMMLFEVCPGSFLILWMVPKSITNILRHNVPVQILKKYFITKLTIAGACIYRCSPEEEEVQDDDPPDSDSTFEKDVGKANLSTEPSDEIPCEAEGSSLIDTGPFEDPCQDSTTATDEPQHGGETEVRISSEEDVGATDAECSTESVESQTAAGGSKADQSVSTEESINYVPADETKLKVDDHSVAASEPGSIPLPSDSLPQEYPLAQEYPFVEEPSQDFYCPVTYDVMVEPHLTSCCGKNLSERAVFRIQREGNPCPLCRRSNWSTLLNKELQDMVGALRVFCPHVDRGCKWKGKLRQFDSHVEHCSKGDAPVQESTRETVLHDAAKRGDAETVQRLLSAGNVDINSTNAITGETALHLSSKGGHVEVVCLLVKAGADLNTVDKNNRTPLFWASARGHTKIVEILLKGGADFCSRRKDGISPLHVACLGGHTDVVDLLVQAGADIHLASTDKYGSDSLMIAATKGHTATVQRLLEAGATVNHKSKAGWTPLICASLGGHMGVVKLLLEKGADVNICSKHGCSPVYAASENGHTDVVDLLIQAGADIHLSSIEYGIVPLEIASGSGHTETVRRLLQAGAPVNHQRKGGFSAVFLASQGGHTDVVDLLIQEGADIHLATTKL</sequence>
<dbReference type="PANTHER" id="PTHR23206:SF7">
    <property type="entry name" value="PROTEIN KINASE DOMAIN-CONTAINING PROTEIN"/>
    <property type="match status" value="1"/>
</dbReference>
<reference evidence="5" key="1">
    <citation type="submission" date="2023-03" db="EMBL/GenBank/DDBJ databases">
        <authorList>
            <person name="Steffen K."/>
            <person name="Cardenas P."/>
        </authorList>
    </citation>
    <scope>NUCLEOTIDE SEQUENCE</scope>
</reference>
<feature type="repeat" description="ANK" evidence="3">
    <location>
        <begin position="574"/>
        <end position="606"/>
    </location>
</feature>
<dbReference type="Pfam" id="PF12796">
    <property type="entry name" value="Ank_2"/>
    <property type="match status" value="2"/>
</dbReference>
<feature type="region of interest" description="Disordered" evidence="4">
    <location>
        <begin position="178"/>
        <end position="295"/>
    </location>
</feature>
<feature type="repeat" description="ANK" evidence="3">
    <location>
        <begin position="506"/>
        <end position="538"/>
    </location>
</feature>
<dbReference type="EMBL" id="CASHTH010003768">
    <property type="protein sequence ID" value="CAI8048981.1"/>
    <property type="molecule type" value="Genomic_DNA"/>
</dbReference>
<protein>
    <submittedName>
        <fullName evidence="5">Ankyrin repeat protein MM_0045</fullName>
    </submittedName>
</protein>
<keyword evidence="6" id="KW-1185">Reference proteome</keyword>
<name>A0AA35TLA3_GEOBA</name>
<evidence type="ECO:0000256" key="3">
    <source>
        <dbReference type="PROSITE-ProRule" id="PRU00023"/>
    </source>
</evidence>
<evidence type="ECO:0000256" key="1">
    <source>
        <dbReference type="ARBA" id="ARBA00022737"/>
    </source>
</evidence>
<feature type="repeat" description="ANK" evidence="3">
    <location>
        <begin position="674"/>
        <end position="706"/>
    </location>
</feature>
<comment type="caution">
    <text evidence="5">The sequence shown here is derived from an EMBL/GenBank/DDBJ whole genome shotgun (WGS) entry which is preliminary data.</text>
</comment>
<evidence type="ECO:0000256" key="2">
    <source>
        <dbReference type="ARBA" id="ARBA00023043"/>
    </source>
</evidence>
<dbReference type="SUPFAM" id="SSF49599">
    <property type="entry name" value="TRAF domain-like"/>
    <property type="match status" value="1"/>
</dbReference>
<feature type="repeat" description="ANK" evidence="3">
    <location>
        <begin position="640"/>
        <end position="672"/>
    </location>
</feature>
<dbReference type="AlphaFoldDB" id="A0AA35TLA3"/>
<keyword evidence="2 3" id="KW-0040">ANK repeat</keyword>
<feature type="repeat" description="ANK" evidence="3">
    <location>
        <begin position="473"/>
        <end position="505"/>
    </location>
</feature>
<feature type="repeat" description="ANK" evidence="3">
    <location>
        <begin position="607"/>
        <end position="639"/>
    </location>
</feature>
<feature type="compositionally biased region" description="Polar residues" evidence="4">
    <location>
        <begin position="261"/>
        <end position="287"/>
    </location>
</feature>
<dbReference type="PROSITE" id="PS50297">
    <property type="entry name" value="ANK_REP_REGION"/>
    <property type="match status" value="8"/>
</dbReference>
<dbReference type="InterPro" id="IPR013083">
    <property type="entry name" value="Znf_RING/FYVE/PHD"/>
</dbReference>
<dbReference type="PROSITE" id="PS50088">
    <property type="entry name" value="ANK_REPEAT"/>
    <property type="match status" value="9"/>
</dbReference>
<dbReference type="SUPFAM" id="SSF57850">
    <property type="entry name" value="RING/U-box"/>
    <property type="match status" value="1"/>
</dbReference>
<dbReference type="InterPro" id="IPR036770">
    <property type="entry name" value="Ankyrin_rpt-contain_sf"/>
</dbReference>
<evidence type="ECO:0000256" key="4">
    <source>
        <dbReference type="SAM" id="MobiDB-lite"/>
    </source>
</evidence>
<feature type="repeat" description="ANK" evidence="3">
    <location>
        <begin position="438"/>
        <end position="471"/>
    </location>
</feature>
<feature type="compositionally biased region" description="Basic and acidic residues" evidence="4">
    <location>
        <begin position="238"/>
        <end position="251"/>
    </location>
</feature>
<dbReference type="PRINTS" id="PR01415">
    <property type="entry name" value="ANKYRIN"/>
</dbReference>
<dbReference type="Pfam" id="PF13637">
    <property type="entry name" value="Ank_4"/>
    <property type="match status" value="1"/>
</dbReference>
<dbReference type="Gene3D" id="1.25.40.20">
    <property type="entry name" value="Ankyrin repeat-containing domain"/>
    <property type="match status" value="3"/>
</dbReference>
<dbReference type="Pfam" id="PF00023">
    <property type="entry name" value="Ank"/>
    <property type="match status" value="1"/>
</dbReference>
<organism evidence="5 6">
    <name type="scientific">Geodia barretti</name>
    <name type="common">Barrett's horny sponge</name>
    <dbReference type="NCBI Taxonomy" id="519541"/>
    <lineage>
        <taxon>Eukaryota</taxon>
        <taxon>Metazoa</taxon>
        <taxon>Porifera</taxon>
        <taxon>Demospongiae</taxon>
        <taxon>Heteroscleromorpha</taxon>
        <taxon>Tetractinellida</taxon>
        <taxon>Astrophorina</taxon>
        <taxon>Geodiidae</taxon>
        <taxon>Geodia</taxon>
    </lineage>
</organism>
<dbReference type="SMART" id="SM00248">
    <property type="entry name" value="ANK"/>
    <property type="match status" value="9"/>
</dbReference>
<feature type="repeat" description="ANK" evidence="3">
    <location>
        <begin position="707"/>
        <end position="739"/>
    </location>
</feature>
<dbReference type="PANTHER" id="PTHR23206">
    <property type="entry name" value="MASK PROTEIN"/>
    <property type="match status" value="1"/>
</dbReference>
<accession>A0AA35TLA3</accession>
<evidence type="ECO:0000313" key="6">
    <source>
        <dbReference type="Proteomes" id="UP001174909"/>
    </source>
</evidence>
<dbReference type="GO" id="GO:0045087">
    <property type="term" value="P:innate immune response"/>
    <property type="evidence" value="ECO:0007669"/>
    <property type="project" value="TreeGrafter"/>
</dbReference>
<dbReference type="Gene3D" id="3.30.40.10">
    <property type="entry name" value="Zinc/RING finger domain, C3HC4 (zinc finger)"/>
    <property type="match status" value="1"/>
</dbReference>
<proteinExistence type="predicted"/>
<dbReference type="GO" id="GO:0005737">
    <property type="term" value="C:cytoplasm"/>
    <property type="evidence" value="ECO:0007669"/>
    <property type="project" value="TreeGrafter"/>
</dbReference>
<dbReference type="Proteomes" id="UP001174909">
    <property type="component" value="Unassembled WGS sequence"/>
</dbReference>
<dbReference type="InterPro" id="IPR002110">
    <property type="entry name" value="Ankyrin_rpt"/>
</dbReference>
<keyword evidence="1" id="KW-0677">Repeat</keyword>
<evidence type="ECO:0000313" key="5">
    <source>
        <dbReference type="EMBL" id="CAI8048981.1"/>
    </source>
</evidence>
<dbReference type="InterPro" id="IPR051631">
    <property type="entry name" value="Ankyrin-KH/SAM_domain"/>
</dbReference>
<feature type="compositionally biased region" description="Acidic residues" evidence="4">
    <location>
        <begin position="178"/>
        <end position="188"/>
    </location>
</feature>
<feature type="repeat" description="ANK" evidence="3">
    <location>
        <begin position="539"/>
        <end position="571"/>
    </location>
</feature>